<dbReference type="PANTHER" id="PTHR46623">
    <property type="entry name" value="CARBOXYMETHYLENEBUTENOLIDASE-RELATED"/>
    <property type="match status" value="1"/>
</dbReference>
<dbReference type="InterPro" id="IPR051049">
    <property type="entry name" value="Dienelactone_hydrolase-like"/>
</dbReference>
<proteinExistence type="predicted"/>
<dbReference type="InterPro" id="IPR029058">
    <property type="entry name" value="AB_hydrolase_fold"/>
</dbReference>
<dbReference type="HOGENOM" id="CLU_054590_6_0_2"/>
<dbReference type="KEGG" id="mmaz:MmTuc01_2483"/>
<evidence type="ECO:0000256" key="1">
    <source>
        <dbReference type="SAM" id="MobiDB-lite"/>
    </source>
</evidence>
<gene>
    <name evidence="3" type="ORF">MmTuc01_2483</name>
</gene>
<feature type="region of interest" description="Disordered" evidence="1">
    <location>
        <begin position="13"/>
        <end position="66"/>
    </location>
</feature>
<organism evidence="3 4">
    <name type="scientific">Methanosarcina mazei Tuc01</name>
    <dbReference type="NCBI Taxonomy" id="1236903"/>
    <lineage>
        <taxon>Archaea</taxon>
        <taxon>Methanobacteriati</taxon>
        <taxon>Methanobacteriota</taxon>
        <taxon>Stenosarchaea group</taxon>
        <taxon>Methanomicrobia</taxon>
        <taxon>Methanosarcinales</taxon>
        <taxon>Methanosarcinaceae</taxon>
        <taxon>Methanosarcina</taxon>
    </lineage>
</organism>
<dbReference type="Pfam" id="PF01738">
    <property type="entry name" value="DLH"/>
    <property type="match status" value="1"/>
</dbReference>
<dbReference type="GO" id="GO:0016787">
    <property type="term" value="F:hydrolase activity"/>
    <property type="evidence" value="ECO:0007669"/>
    <property type="project" value="UniProtKB-KW"/>
</dbReference>
<name>M1QC16_METMZ</name>
<protein>
    <submittedName>
        <fullName evidence="3">Dienelactone hydrolase family protein</fullName>
    </submittedName>
</protein>
<dbReference type="SUPFAM" id="SSF53474">
    <property type="entry name" value="alpha/beta-Hydrolases"/>
    <property type="match status" value="1"/>
</dbReference>
<feature type="compositionally biased region" description="Polar residues" evidence="1">
    <location>
        <begin position="57"/>
        <end position="66"/>
    </location>
</feature>
<dbReference type="AlphaFoldDB" id="M1QC16"/>
<evidence type="ECO:0000313" key="4">
    <source>
        <dbReference type="Proteomes" id="UP000011718"/>
    </source>
</evidence>
<sequence>MIMLLLSFLSASGCTGTSDTDDAPEQPDSPEPIPEGPEAEEEVEKGTGGNALASEPETVNSETTGQIQTLTVNITAEDQEYPAYISAPAEDGEYPAVVLIHSFNGLEQGYQDMADRLAADGFVVVAPQWQTYSRSPSDSGVEALVRSSINYLKNRDDVDPEKLGLTGFCAGGRYTMLFLPQVEEFKSGVAWYGFPYSGGTEVQPDEPASMIDQLEDPMLIIHGTRDEPSNISEIYRYAGELDAADKYFELKVYQGEPHGFMIKEGELSESFVAQDAYDEMVDFFNRTLSNPAEIYFQKSSRKHNPEYEDCL</sequence>
<evidence type="ECO:0000259" key="2">
    <source>
        <dbReference type="Pfam" id="PF01738"/>
    </source>
</evidence>
<dbReference type="EMBL" id="CP004144">
    <property type="protein sequence ID" value="AGF97793.1"/>
    <property type="molecule type" value="Genomic_DNA"/>
</dbReference>
<dbReference type="InterPro" id="IPR002925">
    <property type="entry name" value="Dienelactn_hydro"/>
</dbReference>
<dbReference type="BioCyc" id="MMAZ1236903:G139K-2376-MONOMER"/>
<evidence type="ECO:0000313" key="3">
    <source>
        <dbReference type="EMBL" id="AGF97793.1"/>
    </source>
</evidence>
<feature type="domain" description="Dienelactone hydrolase" evidence="2">
    <location>
        <begin position="83"/>
        <end position="287"/>
    </location>
</feature>
<reference evidence="3 4" key="1">
    <citation type="journal article" date="2013" name="Genome Announc.">
        <title>Complete Genome of a Methanosarcina mazei Strain Isolated from Sediment Samples from an Amazonian Flooded Area.</title>
        <authorList>
            <person name="Assis das Gracas D."/>
            <person name="Thiago Juca Ramos R."/>
            <person name="Vieira Araujo A.C."/>
            <person name="Zahlouth R."/>
            <person name="Ribeiro Carneiro A."/>
            <person name="Souza Lopes T."/>
            <person name="Azevedo Barauna R."/>
            <person name="Azevedo V."/>
            <person name="Cruz Schneider M.P."/>
            <person name="Pellizari V.H."/>
            <person name="Silva A."/>
        </authorList>
    </citation>
    <scope>NUCLEOTIDE SEQUENCE [LARGE SCALE GENOMIC DNA]</scope>
    <source>
        <strain evidence="3 4">Tuc01</strain>
    </source>
</reference>
<accession>M1QC16</accession>
<dbReference type="PANTHER" id="PTHR46623:SF6">
    <property type="entry name" value="ALPHA_BETA-HYDROLASES SUPERFAMILY PROTEIN"/>
    <property type="match status" value="1"/>
</dbReference>
<keyword evidence="3" id="KW-0378">Hydrolase</keyword>
<dbReference type="Gene3D" id="3.40.50.1820">
    <property type="entry name" value="alpha/beta hydrolase"/>
    <property type="match status" value="1"/>
</dbReference>
<dbReference type="Proteomes" id="UP000011718">
    <property type="component" value="Chromosome"/>
</dbReference>